<dbReference type="AlphaFoldDB" id="A0ABD2N3G2"/>
<evidence type="ECO:0000313" key="2">
    <source>
        <dbReference type="Proteomes" id="UP001516400"/>
    </source>
</evidence>
<proteinExistence type="predicted"/>
<comment type="caution">
    <text evidence="1">The sequence shown here is derived from an EMBL/GenBank/DDBJ whole genome shotgun (WGS) entry which is preliminary data.</text>
</comment>
<evidence type="ECO:0000313" key="1">
    <source>
        <dbReference type="EMBL" id="KAL3273052.1"/>
    </source>
</evidence>
<name>A0ABD2N3G2_9CUCU</name>
<gene>
    <name evidence="1" type="ORF">HHI36_014508</name>
</gene>
<dbReference type="EMBL" id="JABFTP020000062">
    <property type="protein sequence ID" value="KAL3273052.1"/>
    <property type="molecule type" value="Genomic_DNA"/>
</dbReference>
<sequence length="180" mass="21027">MQIHKQPLQKDEDYQELVSTKKTIDSYFEKGNFMEDLVTRMLDVLYKKTAHKEVKQAAIEESDEYEDDNVLETKNTEMNYELALAVTVEHTLVDSVELIPRYSSLLMKPAQEDILELEEDGLDDDADPVKMALDQEFQMKLKKEKKNFNKQKPSGQLDYEKVLKKEMSIYETEGVRGEHL</sequence>
<accession>A0ABD2N3G2</accession>
<protein>
    <submittedName>
        <fullName evidence="1">Uncharacterized protein</fullName>
    </submittedName>
</protein>
<keyword evidence="2" id="KW-1185">Reference proteome</keyword>
<organism evidence="1 2">
    <name type="scientific">Cryptolaemus montrouzieri</name>
    <dbReference type="NCBI Taxonomy" id="559131"/>
    <lineage>
        <taxon>Eukaryota</taxon>
        <taxon>Metazoa</taxon>
        <taxon>Ecdysozoa</taxon>
        <taxon>Arthropoda</taxon>
        <taxon>Hexapoda</taxon>
        <taxon>Insecta</taxon>
        <taxon>Pterygota</taxon>
        <taxon>Neoptera</taxon>
        <taxon>Endopterygota</taxon>
        <taxon>Coleoptera</taxon>
        <taxon>Polyphaga</taxon>
        <taxon>Cucujiformia</taxon>
        <taxon>Coccinelloidea</taxon>
        <taxon>Coccinellidae</taxon>
        <taxon>Scymninae</taxon>
        <taxon>Scymnini</taxon>
        <taxon>Cryptolaemus</taxon>
    </lineage>
</organism>
<reference evidence="1 2" key="1">
    <citation type="journal article" date="2021" name="BMC Biol.">
        <title>Horizontally acquired antibacterial genes associated with adaptive radiation of ladybird beetles.</title>
        <authorList>
            <person name="Li H.S."/>
            <person name="Tang X.F."/>
            <person name="Huang Y.H."/>
            <person name="Xu Z.Y."/>
            <person name="Chen M.L."/>
            <person name="Du X.Y."/>
            <person name="Qiu B.Y."/>
            <person name="Chen P.T."/>
            <person name="Zhang W."/>
            <person name="Slipinski A."/>
            <person name="Escalona H.E."/>
            <person name="Waterhouse R.M."/>
            <person name="Zwick A."/>
            <person name="Pang H."/>
        </authorList>
    </citation>
    <scope>NUCLEOTIDE SEQUENCE [LARGE SCALE GENOMIC DNA]</scope>
    <source>
        <strain evidence="1">SYSU2018</strain>
    </source>
</reference>
<dbReference type="Proteomes" id="UP001516400">
    <property type="component" value="Unassembled WGS sequence"/>
</dbReference>